<name>A0ACB6Q6V7_9PLEO</name>
<sequence>MLPQNDAETILYEELNYLLGRDFDMGDDFFELGGHSLTAMKLATRLGQRLNASVAVKDIFDYPILTDLAAAIQQGTSPHRAIVPMGYSGPVEQSFAQGRLWFLDQLNVKAMWYIIPLATRLRGPLNVDALNAALQALEQRHETLRTTFEEHSGIGAQVVHARRSGGLRIVDASTYTKAEVLDAVKAEQTRPFDLAVEPGWRVCLLRIGESDNILSVVMHHIISDGWSVDVLRRELDVFYTAALRGERGEELSSQIPALPIQYRDFALWQKQADQVAEQQRQLGYWTKQLTDSTPAEFLCDKPRPDVLSGQAGVAPVFITGGLYESLQAYCRAQQVTPFVVLLAAFRATHYRLTGTEDATIGTPIANRNRPELENLIGFFVNTQAMRITITEESFEGLVQQVRHTATEAFANQDIPFEQLVSALLPGRRDASRNPLVQVTFAVHSQRDLGRLRFEGVQGELIPIALTTRFDLEFHLFQEENCLSGNVLYASELFEAATVESMLSVFHEVLRRGLDNPETPIGTLPLTDGVSQLRNEGLLKEPKTDYPRESSIVDVFREQVALYPNALAVKDSSTELTYTELDRYSDDLAGWLCRRKMAPETLVGVLSTRSCQTITAFLGILKAGLAYLPLDINVPTARIETILRAVSGHKLALLGTDIRRPDIMLPDVEMVLIAETLGHAGTTTTILPTPSSTSLAYVIFTSGSTGKPKGVMVEHRGIVRLVKNSDVQEMMAPSSRVAHLTTIAFDIATWEIFSALLNGGSLVCVDYLTTLDSRALGALFNQEKINVSMFSSMLLKQCLASYPDCLHGLKVLFVGADRVDSRDALQAQALVDGGAGGVYDSYGPTENAVVSTLYKIDRHDPYVNGVPIGQAMSNSGAYIMDAHLQLVSTGVMGELVVTGDGLARGYTDSALDLNRFVDITIEGQKVRAYRTGDRVRYRPMDGQIEFFGRLDQQVKIRGYRVELAEVEHAILSHDIVSDAAVVVRYDQEDTGVEMVGFVTKRGDDTQKQDNTATANSHLEGWQEHFEKSRYADIYNIDRSSIGRDFMGWTSMYDGEDIPKDEMNEWLDDTIQQILDGQAAGHVLEVGSGTGMILFNLGDGLQQYVGIDPSAAAASFVRDMAQSVPDLADRVDMQVGGATDAGCLKGLQSELVIVNSVAQYFPSPEYLMEAVDTLVGLPGVRRIFFGDIRSYTLNTEFLVSRALHTLGNKASKDEVRQKIAEIGEREEELLIDPAFFTQLTSRLADRVSHVEILPKMMRATNELSAYRYAAVIHVHETADQAPAVHPIAADVWHDYHVSKMDRSSLLSLLQSSPSNQPIAISNIPYSKTILERCLVESLEEYNETTQNWIAAAREKAERCPALSAADLVELGKEAGLRVKLSWARQRSQNGAVDAVFHNYQSRHDGGRVLIQFPADDANQVPNSRTNRPLQGLQSRRVEAQVRDRLQILLPGYMVPSRIVVLDQMPFNSNRKVDRKELAKRAKTVTKSRLSRERVTPRNEMESLLCEEFTNVLGVAVSVTENFFELGGHSLMATKLASSLGRRLNTSLSVRDIFSNPVLADLASELSLKLRANGEAEASASVQADSAPFELLQAGDRSDFVQNEITPQLGDRSAKVLDVYPPTQVQKRFLHDPTTGNPRVPPVFIIDFPSDTDCERLASSCGALVQHFDIFRTTFVSVKGTLHQVVLENLAVPIEVIETDSDITSATRSVVDMDLKQPLRLGQSLLRIAILKRQQSTVRVILRMSHALYDGLSFEHIVLSLHALHNGNTLATPSRFASYIQHMVQSRALGYNYWSSVLQHSSMSIIPDVRRNLENAPRLSGTYIVEKTIPSPFLARYKITPATVFTTACAIMLAKETGSTDLLFGRVVSGRQNLPSTSQNIVGPCTNEVPVRVLIDENATLGDVLQNVQSQYVDSLPFETLGFDDLKGNCTDWPASTTDFGACTTFQNYEMRPQSQIHGQSIRLDGFSRHDDEEEAKEGADGLTRMVLRESPLHNVEITGIPEAESSRLRVIVNGNLGRFEEKTVERILEELCSALALLTGSERVLMGDALAKV</sequence>
<keyword evidence="2" id="KW-1185">Reference proteome</keyword>
<dbReference type="Proteomes" id="UP000799755">
    <property type="component" value="Unassembled WGS sequence"/>
</dbReference>
<comment type="caution">
    <text evidence="1">The sequence shown here is derived from an EMBL/GenBank/DDBJ whole genome shotgun (WGS) entry which is preliminary data.</text>
</comment>
<organism evidence="1 2">
    <name type="scientific">Lindgomyces ingoldianus</name>
    <dbReference type="NCBI Taxonomy" id="673940"/>
    <lineage>
        <taxon>Eukaryota</taxon>
        <taxon>Fungi</taxon>
        <taxon>Dikarya</taxon>
        <taxon>Ascomycota</taxon>
        <taxon>Pezizomycotina</taxon>
        <taxon>Dothideomycetes</taxon>
        <taxon>Pleosporomycetidae</taxon>
        <taxon>Pleosporales</taxon>
        <taxon>Lindgomycetaceae</taxon>
        <taxon>Lindgomyces</taxon>
    </lineage>
</organism>
<accession>A0ACB6Q6V7</accession>
<proteinExistence type="predicted"/>
<gene>
    <name evidence="1" type="ORF">BDR25DRAFT_248851</name>
</gene>
<reference evidence="1" key="1">
    <citation type="journal article" date="2020" name="Stud. Mycol.">
        <title>101 Dothideomycetes genomes: a test case for predicting lifestyles and emergence of pathogens.</title>
        <authorList>
            <person name="Haridas S."/>
            <person name="Albert R."/>
            <person name="Binder M."/>
            <person name="Bloem J."/>
            <person name="Labutti K."/>
            <person name="Salamov A."/>
            <person name="Andreopoulos B."/>
            <person name="Baker S."/>
            <person name="Barry K."/>
            <person name="Bills G."/>
            <person name="Bluhm B."/>
            <person name="Cannon C."/>
            <person name="Castanera R."/>
            <person name="Culley D."/>
            <person name="Daum C."/>
            <person name="Ezra D."/>
            <person name="Gonzalez J."/>
            <person name="Henrissat B."/>
            <person name="Kuo A."/>
            <person name="Liang C."/>
            <person name="Lipzen A."/>
            <person name="Lutzoni F."/>
            <person name="Magnuson J."/>
            <person name="Mondo S."/>
            <person name="Nolan M."/>
            <person name="Ohm R."/>
            <person name="Pangilinan J."/>
            <person name="Park H.-J."/>
            <person name="Ramirez L."/>
            <person name="Alfaro M."/>
            <person name="Sun H."/>
            <person name="Tritt A."/>
            <person name="Yoshinaga Y."/>
            <person name="Zwiers L.-H."/>
            <person name="Turgeon B."/>
            <person name="Goodwin S."/>
            <person name="Spatafora J."/>
            <person name="Crous P."/>
            <person name="Grigoriev I."/>
        </authorList>
    </citation>
    <scope>NUCLEOTIDE SEQUENCE</scope>
    <source>
        <strain evidence="1">ATCC 200398</strain>
    </source>
</reference>
<dbReference type="EMBL" id="MU003579">
    <property type="protein sequence ID" value="KAF2462564.1"/>
    <property type="molecule type" value="Genomic_DNA"/>
</dbReference>
<protein>
    <submittedName>
        <fullName evidence="1">Aureobasidin A1 biosynthesis complex</fullName>
    </submittedName>
</protein>
<evidence type="ECO:0000313" key="1">
    <source>
        <dbReference type="EMBL" id="KAF2462564.1"/>
    </source>
</evidence>
<evidence type="ECO:0000313" key="2">
    <source>
        <dbReference type="Proteomes" id="UP000799755"/>
    </source>
</evidence>